<feature type="compositionally biased region" description="Low complexity" evidence="1">
    <location>
        <begin position="99"/>
        <end position="132"/>
    </location>
</feature>
<keyword evidence="3" id="KW-1185">Reference proteome</keyword>
<dbReference type="Proteomes" id="UP001501532">
    <property type="component" value="Unassembled WGS sequence"/>
</dbReference>
<proteinExistence type="predicted"/>
<dbReference type="EMBL" id="BAAAUF010000002">
    <property type="protein sequence ID" value="GAA3026384.1"/>
    <property type="molecule type" value="Genomic_DNA"/>
</dbReference>
<feature type="region of interest" description="Disordered" evidence="1">
    <location>
        <begin position="1"/>
        <end position="26"/>
    </location>
</feature>
<sequence length="155" mass="15321">MRASAQSVVPCPGPPDSGSPRASDARPTVLVQLFPFGAGGAHGSEYPRFRPVMGVRPVPGITGAAAAGRHAAPDPAHDGARARDQEPAHDERGDGLGEGAARAPAHAHGATAHEATAHEAAPAGAVADGTRALRSIGGSFDGVTSGHGDRAPASP</sequence>
<evidence type="ECO:0000256" key="1">
    <source>
        <dbReference type="SAM" id="MobiDB-lite"/>
    </source>
</evidence>
<organism evidence="2 3">
    <name type="scientific">Streptomyces glomeratus</name>
    <dbReference type="NCBI Taxonomy" id="284452"/>
    <lineage>
        <taxon>Bacteria</taxon>
        <taxon>Bacillati</taxon>
        <taxon>Actinomycetota</taxon>
        <taxon>Actinomycetes</taxon>
        <taxon>Kitasatosporales</taxon>
        <taxon>Streptomycetaceae</taxon>
        <taxon>Streptomyces</taxon>
    </lineage>
</organism>
<name>A0ABP6KXL9_9ACTN</name>
<comment type="caution">
    <text evidence="2">The sequence shown here is derived from an EMBL/GenBank/DDBJ whole genome shotgun (WGS) entry which is preliminary data.</text>
</comment>
<protein>
    <submittedName>
        <fullName evidence="2">Uncharacterized protein</fullName>
    </submittedName>
</protein>
<accession>A0ABP6KXL9</accession>
<reference evidence="3" key="1">
    <citation type="journal article" date="2019" name="Int. J. Syst. Evol. Microbiol.">
        <title>The Global Catalogue of Microorganisms (GCM) 10K type strain sequencing project: providing services to taxonomists for standard genome sequencing and annotation.</title>
        <authorList>
            <consortium name="The Broad Institute Genomics Platform"/>
            <consortium name="The Broad Institute Genome Sequencing Center for Infectious Disease"/>
            <person name="Wu L."/>
            <person name="Ma J."/>
        </authorList>
    </citation>
    <scope>NUCLEOTIDE SEQUENCE [LARGE SCALE GENOMIC DNA]</scope>
    <source>
        <strain evidence="3">JCM 9091</strain>
    </source>
</reference>
<feature type="compositionally biased region" description="Basic and acidic residues" evidence="1">
    <location>
        <begin position="71"/>
        <end position="95"/>
    </location>
</feature>
<evidence type="ECO:0000313" key="3">
    <source>
        <dbReference type="Proteomes" id="UP001501532"/>
    </source>
</evidence>
<gene>
    <name evidence="2" type="ORF">GCM10010448_05380</name>
</gene>
<feature type="region of interest" description="Disordered" evidence="1">
    <location>
        <begin position="64"/>
        <end position="155"/>
    </location>
</feature>
<evidence type="ECO:0000313" key="2">
    <source>
        <dbReference type="EMBL" id="GAA3026384.1"/>
    </source>
</evidence>